<dbReference type="Proteomes" id="UP000479132">
    <property type="component" value="Unassembled WGS sequence"/>
</dbReference>
<evidence type="ECO:0000313" key="3">
    <source>
        <dbReference type="Proteomes" id="UP000479132"/>
    </source>
</evidence>
<dbReference type="Gene3D" id="3.40.50.10610">
    <property type="entry name" value="ABC-type transport auxiliary lipoprotein component"/>
    <property type="match status" value="1"/>
</dbReference>
<keyword evidence="1" id="KW-0732">Signal</keyword>
<evidence type="ECO:0000256" key="1">
    <source>
        <dbReference type="SAM" id="SignalP"/>
    </source>
</evidence>
<sequence length="198" mass="22202">MKNIKIVAILAFTLFAVSCSTSNKVTRVETDTQTDLSGKWNDTDARRVADKMTSNILSAGWLQNAGEQPVLIVGNISNNTMEHIQTGLFIKEIEKVIVNSPKVGMVADAEQRKQIRNERMDQQKHASFESAASLAKELGADYMLVGSIDANVDKSMDGTKAAKFYRVTLELIDVEKNQKVWIEDKEIKKLVQRDKVNW</sequence>
<dbReference type="PANTHER" id="PTHR40593:SF1">
    <property type="entry name" value="PENICILLIN-BINDING PROTEIN ACTIVATOR LPOB"/>
    <property type="match status" value="1"/>
</dbReference>
<dbReference type="RefSeq" id="WP_165266377.1">
    <property type="nucleotide sequence ID" value="NZ_JAALLS010000003.1"/>
</dbReference>
<keyword evidence="3" id="KW-1185">Reference proteome</keyword>
<dbReference type="GO" id="GO:0031241">
    <property type="term" value="C:periplasmic side of cell outer membrane"/>
    <property type="evidence" value="ECO:0007669"/>
    <property type="project" value="TreeGrafter"/>
</dbReference>
<proteinExistence type="predicted"/>
<name>A0A6M1SVD0_9BACT</name>
<dbReference type="Pfam" id="PF13036">
    <property type="entry name" value="LpoB"/>
    <property type="match status" value="1"/>
</dbReference>
<comment type="caution">
    <text evidence="2">The sequence shown here is derived from an EMBL/GenBank/DDBJ whole genome shotgun (WGS) entry which is preliminary data.</text>
</comment>
<accession>A0A6M1SVD0</accession>
<dbReference type="EMBL" id="JAALLS010000003">
    <property type="protein sequence ID" value="NGP87536.1"/>
    <property type="molecule type" value="Genomic_DNA"/>
</dbReference>
<dbReference type="GO" id="GO:0009252">
    <property type="term" value="P:peptidoglycan biosynthetic process"/>
    <property type="evidence" value="ECO:0007669"/>
    <property type="project" value="TreeGrafter"/>
</dbReference>
<protein>
    <submittedName>
        <fullName evidence="2">Penicillin-binding protein activator LpoB</fullName>
    </submittedName>
</protein>
<evidence type="ECO:0000313" key="2">
    <source>
        <dbReference type="EMBL" id="NGP87536.1"/>
    </source>
</evidence>
<dbReference type="PROSITE" id="PS51257">
    <property type="entry name" value="PROKAR_LIPOPROTEIN"/>
    <property type="match status" value="1"/>
</dbReference>
<organism evidence="2 3">
    <name type="scientific">Fodinibius halophilus</name>
    <dbReference type="NCBI Taxonomy" id="1736908"/>
    <lineage>
        <taxon>Bacteria</taxon>
        <taxon>Pseudomonadati</taxon>
        <taxon>Balneolota</taxon>
        <taxon>Balneolia</taxon>
        <taxon>Balneolales</taxon>
        <taxon>Balneolaceae</taxon>
        <taxon>Fodinibius</taxon>
    </lineage>
</organism>
<dbReference type="PANTHER" id="PTHR40593">
    <property type="entry name" value="PENICILLIN-BINDING PROTEIN ACTIVATOR LPOB"/>
    <property type="match status" value="1"/>
</dbReference>
<gene>
    <name evidence="2" type="ORF">G3569_04150</name>
</gene>
<reference evidence="2 3" key="1">
    <citation type="submission" date="2020-02" db="EMBL/GenBank/DDBJ databases">
        <title>Aliifodinibius halophilus 2W32, complete genome.</title>
        <authorList>
            <person name="Li Y."/>
            <person name="Wu S."/>
        </authorList>
    </citation>
    <scope>NUCLEOTIDE SEQUENCE [LARGE SCALE GENOMIC DNA]</scope>
    <source>
        <strain evidence="2 3">2W32</strain>
    </source>
</reference>
<feature type="signal peptide" evidence="1">
    <location>
        <begin position="1"/>
        <end position="23"/>
    </location>
</feature>
<feature type="chain" id="PRO_5027043850" evidence="1">
    <location>
        <begin position="24"/>
        <end position="198"/>
    </location>
</feature>
<dbReference type="InterPro" id="IPR014094">
    <property type="entry name" value="LpoB"/>
</dbReference>
<dbReference type="AlphaFoldDB" id="A0A6M1SVD0"/>
<dbReference type="GO" id="GO:0030234">
    <property type="term" value="F:enzyme regulator activity"/>
    <property type="evidence" value="ECO:0007669"/>
    <property type="project" value="TreeGrafter"/>
</dbReference>